<feature type="coiled-coil region" evidence="8">
    <location>
        <begin position="975"/>
        <end position="1019"/>
    </location>
</feature>
<comment type="caution">
    <text evidence="10">The sequence shown here is derived from an EMBL/GenBank/DDBJ whole genome shotgun (WGS) entry which is preliminary data.</text>
</comment>
<evidence type="ECO:0000256" key="6">
    <source>
        <dbReference type="ARBA" id="ARBA00023212"/>
    </source>
</evidence>
<dbReference type="GO" id="GO:1905515">
    <property type="term" value="P:non-motile cilium assembly"/>
    <property type="evidence" value="ECO:0007669"/>
    <property type="project" value="TreeGrafter"/>
</dbReference>
<evidence type="ECO:0000256" key="5">
    <source>
        <dbReference type="ARBA" id="ARBA00023054"/>
    </source>
</evidence>
<dbReference type="GO" id="GO:0035869">
    <property type="term" value="C:ciliary transition zone"/>
    <property type="evidence" value="ECO:0007669"/>
    <property type="project" value="TreeGrafter"/>
</dbReference>
<protein>
    <recommendedName>
        <fullName evidence="12">Centrosomal protein of 290kDa coiled-coil region domain-containing protein</fullName>
    </recommendedName>
</protein>
<evidence type="ECO:0000256" key="1">
    <source>
        <dbReference type="ARBA" id="ARBA00004120"/>
    </source>
</evidence>
<dbReference type="InterPro" id="IPR026201">
    <property type="entry name" value="Cep290"/>
</dbReference>
<feature type="coiled-coil region" evidence="8">
    <location>
        <begin position="533"/>
        <end position="570"/>
    </location>
</feature>
<feature type="coiled-coil region" evidence="8">
    <location>
        <begin position="59"/>
        <end position="93"/>
    </location>
</feature>
<reference evidence="10 11" key="1">
    <citation type="journal article" date="2019" name="BMC Genomics">
        <title>New insights from Opisthorchis felineus genome: update on genomics of the epidemiologically important liver flukes.</title>
        <authorList>
            <person name="Ershov N.I."/>
            <person name="Mordvinov V.A."/>
            <person name="Prokhortchouk E.B."/>
            <person name="Pakharukova M.Y."/>
            <person name="Gunbin K.V."/>
            <person name="Ustyantsev K."/>
            <person name="Genaev M.A."/>
            <person name="Blinov A.G."/>
            <person name="Mazur A."/>
            <person name="Boulygina E."/>
            <person name="Tsygankova S."/>
            <person name="Khrameeva E."/>
            <person name="Chekanov N."/>
            <person name="Fan G."/>
            <person name="Xiao A."/>
            <person name="Zhang H."/>
            <person name="Xu X."/>
            <person name="Yang H."/>
            <person name="Solovyev V."/>
            <person name="Lee S.M."/>
            <person name="Liu X."/>
            <person name="Afonnikov D.A."/>
            <person name="Skryabin K.G."/>
        </authorList>
    </citation>
    <scope>NUCLEOTIDE SEQUENCE [LARGE SCALE GENOMIC DNA]</scope>
    <source>
        <strain evidence="10">AK-0245</strain>
        <tissue evidence="10">Whole organism</tissue>
    </source>
</reference>
<feature type="coiled-coil region" evidence="8">
    <location>
        <begin position="794"/>
        <end position="831"/>
    </location>
</feature>
<keyword evidence="5 8" id="KW-0175">Coiled coil</keyword>
<feature type="coiled-coil region" evidence="8">
    <location>
        <begin position="857"/>
        <end position="884"/>
    </location>
</feature>
<keyword evidence="3" id="KW-0963">Cytoplasm</keyword>
<gene>
    <name evidence="10" type="ORF">CRM22_010716</name>
</gene>
<dbReference type="OrthoDB" id="6351660at2759"/>
<keyword evidence="4" id="KW-0970">Cilium biogenesis/degradation</keyword>
<evidence type="ECO:0000256" key="3">
    <source>
        <dbReference type="ARBA" id="ARBA00022490"/>
    </source>
</evidence>
<dbReference type="Proteomes" id="UP000308267">
    <property type="component" value="Unassembled WGS sequence"/>
</dbReference>
<accession>A0A4S2KUR8</accession>
<feature type="compositionally biased region" description="Basic residues" evidence="9">
    <location>
        <begin position="1111"/>
        <end position="1120"/>
    </location>
</feature>
<evidence type="ECO:0000256" key="8">
    <source>
        <dbReference type="SAM" id="Coils"/>
    </source>
</evidence>
<evidence type="ECO:0000256" key="4">
    <source>
        <dbReference type="ARBA" id="ARBA00022794"/>
    </source>
</evidence>
<dbReference type="AlphaFoldDB" id="A0A4S2KUR8"/>
<keyword evidence="6" id="KW-0206">Cytoskeleton</keyword>
<evidence type="ECO:0000256" key="2">
    <source>
        <dbReference type="ARBA" id="ARBA00004300"/>
    </source>
</evidence>
<sequence length="1120" mass="129524">MLGDIRFSPDKMFKHLEETLNFLLFDLSDQKRMIDRFDLAVGEYRPTFFVCRHRNCGFYGDFRKERENWASEKQKLREELEKLDVRIAESKVYKEELTKLQNAFASTSEGGDSTIRFRLAELSRELTMQRVNESALLRRYAGSQELEVVLRKEIRKLKNRLVQVESMAQMCLGYYSRCTEMASFQIRSLQKQLDLCVPREEYDRLAGEYETLLAKYRETLCRIFNSSDGDNGTFTAGADLEKLRNEYESLLNQWTAKTQSPTPERDWRSKEPLQNKPGGSRKFNKRTLEEQLQMLNKVWRFTEHLVQKNEMLEQTLSVQMRRKELVPNSGPTGKFAGTICFEMPIVLTKQPFFKPELQLPDALPNQISESNAVAYLAAEQAKNNRLQGLVIKLQLRLVAKDADLGKLHEKVRCGEITYRETLQVLNPPTRKIPNDSHPTTKTDAHSIIHLDGTGGDPHPDASVQENLREARCTADKVTMLTSNFREKNDFLEGRDTEFVRELQSFVNQNSPVIHNQDSTGESAVLAPGVKVTLELLQQRLLDKEESLKKAKELFRQMYEANANVNQLRKQEMEEIQTQLNHKISETIRQLSTTMENSATKPRTDSAAPVLMQLELALEEQNEAIVRQSERLKSMHQESQVWKLQFQQLQVQAKQDRKTLEDSYKQKLRKLFLAYRHLRSDVEERDKKLDGLKTELEHWKQEARKSPSMMQRQINERLKADLTEKSKQLQTLSRALVETRRELISQAEEAVLATAQSPRRKTLKNKEKPESLKEANIASMDRAILQIDQSHLVEITNLIQRAEELELKCRRLQEEVKQVKKLQEKREQIHKAEQADRERLLADIHLLKTQIDSKSSVVDQLQCQLETVSAELERTTRENTSLREQLNKFAVLQPQLENTHLYHEKTEKLYAEQVEASRQSGSILQSAVLNSSEQMDSDAHNRITNDRIKYLEQELLDRGLTSLAKLKMDEDIQHDRLRLIQENLAQKSELEAAREEVPKLKKRVNELQTLVDKLKNQKNDGEMVGNPDESMRNLDNITDSSARKTSVGEKNTTELEETIARLKRVLRRTVAENEKLKQVSTNSPPVKNPGLQMNIAKVSEVSRTAQAPAGPKNHRLSTKEI</sequence>
<comment type="subcellular location">
    <subcellularLocation>
        <location evidence="1">Cytoplasm</location>
        <location evidence="1">Cytoskeleton</location>
        <location evidence="1">Cilium basal body</location>
    </subcellularLocation>
    <subcellularLocation>
        <location evidence="2">Cytoplasm</location>
        <location evidence="2">Cytoskeleton</location>
        <location evidence="2">Microtubule organizing center</location>
        <location evidence="2">Centrosome</location>
    </subcellularLocation>
</comment>
<feature type="region of interest" description="Disordered" evidence="9">
    <location>
        <begin position="1100"/>
        <end position="1120"/>
    </location>
</feature>
<dbReference type="STRING" id="147828.A0A4S2KUR8"/>
<evidence type="ECO:0000313" key="11">
    <source>
        <dbReference type="Proteomes" id="UP000308267"/>
    </source>
</evidence>
<evidence type="ECO:0000256" key="7">
    <source>
        <dbReference type="ARBA" id="ARBA00023273"/>
    </source>
</evidence>
<dbReference type="GO" id="GO:0097711">
    <property type="term" value="P:ciliary basal body-plasma membrane docking"/>
    <property type="evidence" value="ECO:0007669"/>
    <property type="project" value="TreeGrafter"/>
</dbReference>
<feature type="coiled-coil region" evidence="8">
    <location>
        <begin position="681"/>
        <end position="741"/>
    </location>
</feature>
<dbReference type="PANTHER" id="PTHR18879:SF20">
    <property type="entry name" value="CENTROSOMAL PROTEIN OF 290 KDA"/>
    <property type="match status" value="1"/>
</dbReference>
<dbReference type="EMBL" id="SJOL01010254">
    <property type="protein sequence ID" value="TGZ51787.1"/>
    <property type="molecule type" value="Genomic_DNA"/>
</dbReference>
<feature type="coiled-coil region" evidence="8">
    <location>
        <begin position="610"/>
        <end position="637"/>
    </location>
</feature>
<organism evidence="10 11">
    <name type="scientific">Opisthorchis felineus</name>
    <dbReference type="NCBI Taxonomy" id="147828"/>
    <lineage>
        <taxon>Eukaryota</taxon>
        <taxon>Metazoa</taxon>
        <taxon>Spiralia</taxon>
        <taxon>Lophotrochozoa</taxon>
        <taxon>Platyhelminthes</taxon>
        <taxon>Trematoda</taxon>
        <taxon>Digenea</taxon>
        <taxon>Opisthorchiida</taxon>
        <taxon>Opisthorchiata</taxon>
        <taxon>Opisthorchiidae</taxon>
        <taxon>Opisthorchis</taxon>
    </lineage>
</organism>
<evidence type="ECO:0000313" key="10">
    <source>
        <dbReference type="EMBL" id="TGZ51787.1"/>
    </source>
</evidence>
<keyword evidence="7" id="KW-0966">Cell projection</keyword>
<feature type="coiled-coil region" evidence="8">
    <location>
        <begin position="1051"/>
        <end position="1078"/>
    </location>
</feature>
<dbReference type="GO" id="GO:1905349">
    <property type="term" value="P:ciliary transition zone assembly"/>
    <property type="evidence" value="ECO:0007669"/>
    <property type="project" value="TreeGrafter"/>
</dbReference>
<keyword evidence="11" id="KW-1185">Reference proteome</keyword>
<proteinExistence type="predicted"/>
<dbReference type="PANTHER" id="PTHR18879">
    <property type="entry name" value="CENTROSOMAL PROTEIN OF 290 KDA"/>
    <property type="match status" value="1"/>
</dbReference>
<feature type="compositionally biased region" description="Basic and acidic residues" evidence="9">
    <location>
        <begin position="263"/>
        <end position="273"/>
    </location>
</feature>
<name>A0A4S2KUR8_OPIFE</name>
<feature type="region of interest" description="Disordered" evidence="9">
    <location>
        <begin position="254"/>
        <end position="285"/>
    </location>
</feature>
<evidence type="ECO:0008006" key="12">
    <source>
        <dbReference type="Google" id="ProtNLM"/>
    </source>
</evidence>
<dbReference type="GO" id="GO:0034451">
    <property type="term" value="C:centriolar satellite"/>
    <property type="evidence" value="ECO:0007669"/>
    <property type="project" value="TreeGrafter"/>
</dbReference>
<evidence type="ECO:0000256" key="9">
    <source>
        <dbReference type="SAM" id="MobiDB-lite"/>
    </source>
</evidence>